<dbReference type="Proteomes" id="UP000054477">
    <property type="component" value="Unassembled WGS sequence"/>
</dbReference>
<dbReference type="OrthoDB" id="3254408at2759"/>
<keyword evidence="2" id="KW-1185">Reference proteome</keyword>
<dbReference type="HOGENOM" id="CLU_085786_3_1_1"/>
<organism evidence="1 2">
    <name type="scientific">Laccaria amethystina LaAM-08-1</name>
    <dbReference type="NCBI Taxonomy" id="1095629"/>
    <lineage>
        <taxon>Eukaryota</taxon>
        <taxon>Fungi</taxon>
        <taxon>Dikarya</taxon>
        <taxon>Basidiomycota</taxon>
        <taxon>Agaricomycotina</taxon>
        <taxon>Agaricomycetes</taxon>
        <taxon>Agaricomycetidae</taxon>
        <taxon>Agaricales</taxon>
        <taxon>Agaricineae</taxon>
        <taxon>Hydnangiaceae</taxon>
        <taxon>Laccaria</taxon>
    </lineage>
</organism>
<evidence type="ECO:0000313" key="1">
    <source>
        <dbReference type="EMBL" id="KIK02507.1"/>
    </source>
</evidence>
<evidence type="ECO:0000313" key="2">
    <source>
        <dbReference type="Proteomes" id="UP000054477"/>
    </source>
</evidence>
<accession>A0A0C9XXZ7</accession>
<reference evidence="2" key="2">
    <citation type="submission" date="2015-01" db="EMBL/GenBank/DDBJ databases">
        <title>Evolutionary Origins and Diversification of the Mycorrhizal Mutualists.</title>
        <authorList>
            <consortium name="DOE Joint Genome Institute"/>
            <consortium name="Mycorrhizal Genomics Consortium"/>
            <person name="Kohler A."/>
            <person name="Kuo A."/>
            <person name="Nagy L.G."/>
            <person name="Floudas D."/>
            <person name="Copeland A."/>
            <person name="Barry K.W."/>
            <person name="Cichocki N."/>
            <person name="Veneault-Fourrey C."/>
            <person name="LaButti K."/>
            <person name="Lindquist E.A."/>
            <person name="Lipzen A."/>
            <person name="Lundell T."/>
            <person name="Morin E."/>
            <person name="Murat C."/>
            <person name="Riley R."/>
            <person name="Ohm R."/>
            <person name="Sun H."/>
            <person name="Tunlid A."/>
            <person name="Henrissat B."/>
            <person name="Grigoriev I.V."/>
            <person name="Hibbett D.S."/>
            <person name="Martin F."/>
        </authorList>
    </citation>
    <scope>NUCLEOTIDE SEQUENCE [LARGE SCALE GENOMIC DNA]</scope>
    <source>
        <strain evidence="2">LaAM-08-1</strain>
    </source>
</reference>
<name>A0A0C9XXZ7_9AGAR</name>
<dbReference type="AlphaFoldDB" id="A0A0C9XXZ7"/>
<proteinExistence type="predicted"/>
<sequence>MPYSSGVNEQFEIVDLFTSEESDFLMGHSTPFFSNYSPPASTTRSPQFKALHGSLDFTIQFTIHRRRVPLFFVKIKTFRSLKQLSARASADKQMREGYREFASSNISTPTLYGLSAFGPQFSVYTYDPASGYLAPPEIPHDLRYLNDVAPKDRWAYNLLEEAGRRRRNTMTIDQSLIPPTSP</sequence>
<gene>
    <name evidence="1" type="ORF">K443DRAFT_677585</name>
</gene>
<reference evidence="1 2" key="1">
    <citation type="submission" date="2014-04" db="EMBL/GenBank/DDBJ databases">
        <authorList>
            <consortium name="DOE Joint Genome Institute"/>
            <person name="Kuo A."/>
            <person name="Kohler A."/>
            <person name="Nagy L.G."/>
            <person name="Floudas D."/>
            <person name="Copeland A."/>
            <person name="Barry K.W."/>
            <person name="Cichocki N."/>
            <person name="Veneault-Fourrey C."/>
            <person name="LaButti K."/>
            <person name="Lindquist E.A."/>
            <person name="Lipzen A."/>
            <person name="Lundell T."/>
            <person name="Morin E."/>
            <person name="Murat C."/>
            <person name="Sun H."/>
            <person name="Tunlid A."/>
            <person name="Henrissat B."/>
            <person name="Grigoriev I.V."/>
            <person name="Hibbett D.S."/>
            <person name="Martin F."/>
            <person name="Nordberg H.P."/>
            <person name="Cantor M.N."/>
            <person name="Hua S.X."/>
        </authorList>
    </citation>
    <scope>NUCLEOTIDE SEQUENCE [LARGE SCALE GENOMIC DNA]</scope>
    <source>
        <strain evidence="1 2">LaAM-08-1</strain>
    </source>
</reference>
<dbReference type="STRING" id="1095629.A0A0C9XXZ7"/>
<dbReference type="EMBL" id="KN838592">
    <property type="protein sequence ID" value="KIK02507.1"/>
    <property type="molecule type" value="Genomic_DNA"/>
</dbReference>
<protein>
    <submittedName>
        <fullName evidence="1">Uncharacterized protein</fullName>
    </submittedName>
</protein>